<dbReference type="EMBL" id="PSYR01000002">
    <property type="protein sequence ID" value="RCN57164.1"/>
    <property type="molecule type" value="Genomic_DNA"/>
</dbReference>
<reference evidence="5 6" key="1">
    <citation type="submission" date="2018-02" db="EMBL/GenBank/DDBJ databases">
        <title>Insights into the biology of acidophilic members of the Acidiferrobacteraceae family derived from comparative genomic analyses.</title>
        <authorList>
            <person name="Issotta F."/>
            <person name="Thyssen C."/>
            <person name="Mena C."/>
            <person name="Moya A."/>
            <person name="Bellenberg S."/>
            <person name="Sproer C."/>
            <person name="Covarrubias P.C."/>
            <person name="Sand W."/>
            <person name="Quatrini R."/>
            <person name="Vera M."/>
        </authorList>
    </citation>
    <scope>NUCLEOTIDE SEQUENCE [LARGE SCALE GENOMIC DNA]</scope>
    <source>
        <strain evidence="6">m-1</strain>
    </source>
</reference>
<feature type="domain" description="NADH:ubiquinone oxidoreductase 30kDa subunit" evidence="3">
    <location>
        <begin position="21"/>
        <end position="129"/>
    </location>
</feature>
<evidence type="ECO:0000259" key="4">
    <source>
        <dbReference type="Pfam" id="PF00346"/>
    </source>
</evidence>
<dbReference type="InterPro" id="IPR037232">
    <property type="entry name" value="NADH_quin_OxRdtase_su_C/D-like"/>
</dbReference>
<dbReference type="PANTHER" id="PTHR43485:SF1">
    <property type="entry name" value="FORMATE HYDROGENLYASE SUBUNIT 5-RELATED"/>
    <property type="match status" value="1"/>
</dbReference>
<evidence type="ECO:0000256" key="1">
    <source>
        <dbReference type="ARBA" id="ARBA00023002"/>
    </source>
</evidence>
<dbReference type="SUPFAM" id="SSF143243">
    <property type="entry name" value="Nqo5-like"/>
    <property type="match status" value="1"/>
</dbReference>
<dbReference type="InterPro" id="IPR001135">
    <property type="entry name" value="NADH_Q_OxRdtase_suD"/>
</dbReference>
<evidence type="ECO:0000256" key="2">
    <source>
        <dbReference type="ARBA" id="ARBA00023027"/>
    </source>
</evidence>
<organism evidence="5 6">
    <name type="scientific">Acidiferrobacter thiooxydans</name>
    <dbReference type="NCBI Taxonomy" id="163359"/>
    <lineage>
        <taxon>Bacteria</taxon>
        <taxon>Pseudomonadati</taxon>
        <taxon>Pseudomonadota</taxon>
        <taxon>Gammaproteobacteria</taxon>
        <taxon>Acidiferrobacterales</taxon>
        <taxon>Acidiferrobacteraceae</taxon>
        <taxon>Acidiferrobacter</taxon>
    </lineage>
</organism>
<dbReference type="Proteomes" id="UP000253250">
    <property type="component" value="Unassembled WGS sequence"/>
</dbReference>
<dbReference type="GO" id="GO:0051287">
    <property type="term" value="F:NAD binding"/>
    <property type="evidence" value="ECO:0007669"/>
    <property type="project" value="InterPro"/>
</dbReference>
<gene>
    <name evidence="5" type="ORF">C4900_09580</name>
</gene>
<sequence length="506" mass="54738">MTWARLPGPVPADHAWVDCTQWRALAVRWHAEGGQLVALWGSDERPAGRGFVVHAVVIAAGTWRWMSLAAGGDDPHFPALSDLFRAAARQERALFDLLGISCAGRDTRPWLRHGAWGPADFPLRRDFAGAPPGTGSAHPYPFVPVRGSGVHEIAVGPIHAGTIEPGHFRFSVVGDEILRLEERLGYTHKGVAKRLEGMPLAEGGRLVGRVCADSTAAYAGAYAMAVEAVSACVVPPRALWLRALLWERERIANHLGDLGALCQDGGLAFGHTQFGLLKERWLQTHGRLFGHRYLMDVIVPGGVACDLDPTAIALLDGECATLLQTTRRLQHIIDDHAGLQERFLGAGRLDEAQARAMGAVGLAARASGIASDLRVFSPSPPYDTLKTRISMRPGGDVAARVAVRFDEIYESLRLIHTILALLPHGPVCVPCDHPQGGRGLGAVEGWRGVILVAVTCTSSPESHHVHIHDPSWQNWPLLERAVLGELVPDFPLINKSFNLAYSGHDL</sequence>
<dbReference type="GO" id="GO:0048038">
    <property type="term" value="F:quinone binding"/>
    <property type="evidence" value="ECO:0007669"/>
    <property type="project" value="InterPro"/>
</dbReference>
<dbReference type="Gene3D" id="1.10.645.10">
    <property type="entry name" value="Cytochrome-c3 Hydrogenase, chain B"/>
    <property type="match status" value="1"/>
</dbReference>
<name>A0A368HFE6_9GAMM</name>
<feature type="domain" description="NADH-quinone oxidoreductase subunit D" evidence="4">
    <location>
        <begin position="278"/>
        <end position="429"/>
    </location>
</feature>
<dbReference type="Pfam" id="PF00329">
    <property type="entry name" value="Complex1_30kDa"/>
    <property type="match status" value="1"/>
</dbReference>
<protein>
    <submittedName>
        <fullName evidence="5">Ni,Fe-hydrogenase III large subunit</fullName>
    </submittedName>
</protein>
<evidence type="ECO:0000313" key="6">
    <source>
        <dbReference type="Proteomes" id="UP000253250"/>
    </source>
</evidence>
<dbReference type="Pfam" id="PF00346">
    <property type="entry name" value="Complex1_49kDa"/>
    <property type="match status" value="1"/>
</dbReference>
<keyword evidence="6" id="KW-1185">Reference proteome</keyword>
<comment type="caution">
    <text evidence="5">The sequence shown here is derived from an EMBL/GenBank/DDBJ whole genome shotgun (WGS) entry which is preliminary data.</text>
</comment>
<dbReference type="InterPro" id="IPR052197">
    <property type="entry name" value="ComplexI_49kDa-like"/>
</dbReference>
<accession>A0A368HFE6</accession>
<dbReference type="AlphaFoldDB" id="A0A368HFE6"/>
<dbReference type="InterPro" id="IPR029014">
    <property type="entry name" value="NiFe-Hase_large"/>
</dbReference>
<dbReference type="PANTHER" id="PTHR43485">
    <property type="entry name" value="HYDROGENASE-4 COMPONENT G"/>
    <property type="match status" value="1"/>
</dbReference>
<keyword evidence="2" id="KW-0520">NAD</keyword>
<evidence type="ECO:0000313" key="5">
    <source>
        <dbReference type="EMBL" id="RCN57164.1"/>
    </source>
</evidence>
<dbReference type="OrthoDB" id="9801496at2"/>
<dbReference type="SUPFAM" id="SSF56762">
    <property type="entry name" value="HydB/Nqo4-like"/>
    <property type="match status" value="1"/>
</dbReference>
<keyword evidence="1" id="KW-0560">Oxidoreductase</keyword>
<dbReference type="InterPro" id="IPR001268">
    <property type="entry name" value="NADH_UbQ_OxRdtase_30kDa_su"/>
</dbReference>
<evidence type="ECO:0000259" key="3">
    <source>
        <dbReference type="Pfam" id="PF00329"/>
    </source>
</evidence>
<dbReference type="GO" id="GO:0008137">
    <property type="term" value="F:NADH dehydrogenase (ubiquinone) activity"/>
    <property type="evidence" value="ECO:0007669"/>
    <property type="project" value="InterPro"/>
</dbReference>
<dbReference type="GO" id="GO:0016651">
    <property type="term" value="F:oxidoreductase activity, acting on NAD(P)H"/>
    <property type="evidence" value="ECO:0007669"/>
    <property type="project" value="InterPro"/>
</dbReference>
<proteinExistence type="predicted"/>